<protein>
    <submittedName>
        <fullName evidence="2">Uncharacterized protein</fullName>
    </submittedName>
</protein>
<keyword evidence="1" id="KW-0812">Transmembrane</keyword>
<dbReference type="Proteomes" id="UP000237319">
    <property type="component" value="Unassembled WGS sequence"/>
</dbReference>
<dbReference type="EMBL" id="PGLV01000001">
    <property type="protein sequence ID" value="POZ57392.1"/>
    <property type="molecule type" value="Genomic_DNA"/>
</dbReference>
<evidence type="ECO:0000313" key="2">
    <source>
        <dbReference type="EMBL" id="POZ57392.1"/>
    </source>
</evidence>
<proteinExistence type="predicted"/>
<keyword evidence="1" id="KW-0472">Membrane</keyword>
<feature type="transmembrane region" description="Helical" evidence="1">
    <location>
        <begin position="6"/>
        <end position="26"/>
    </location>
</feature>
<keyword evidence="3" id="KW-1185">Reference proteome</keyword>
<accession>A0A2S5D339</accession>
<evidence type="ECO:0000256" key="1">
    <source>
        <dbReference type="SAM" id="Phobius"/>
    </source>
</evidence>
<reference evidence="2 3" key="1">
    <citation type="submission" date="2017-11" db="EMBL/GenBank/DDBJ databases">
        <title>Genome sequence of Lysinibacillus sphaericus, a lignin-degrading bacteria isolated from municipal solid waste soil.</title>
        <authorList>
            <person name="Persinoti G.F."/>
            <person name="Paixao D.A."/>
            <person name="Bugg T.D."/>
            <person name="Squina F.M."/>
        </authorList>
    </citation>
    <scope>NUCLEOTIDE SEQUENCE [LARGE SCALE GENOMIC DNA]</scope>
    <source>
        <strain evidence="2 3">A1</strain>
    </source>
</reference>
<gene>
    <name evidence="2" type="ORF">LYSIN_02176</name>
</gene>
<evidence type="ECO:0000313" key="3">
    <source>
        <dbReference type="Proteomes" id="UP000237319"/>
    </source>
</evidence>
<name>A0A2S5D339_LYSSH</name>
<keyword evidence="1" id="KW-1133">Transmembrane helix</keyword>
<dbReference type="RefSeq" id="WP_103977197.1">
    <property type="nucleotide sequence ID" value="NZ_CP194323.1"/>
</dbReference>
<sequence>MSRSKIFAIFLLVIFGGLIIAGFYTMNDVQIESIYKLDEQSIIERNGEHYLLIDNRELSLSKNFYEKLELEKYNEYKIKYVYNRLKNNDGEVVALKRYGEQPWGQ</sequence>
<comment type="caution">
    <text evidence="2">The sequence shown here is derived from an EMBL/GenBank/DDBJ whole genome shotgun (WGS) entry which is preliminary data.</text>
</comment>
<dbReference type="AlphaFoldDB" id="A0A2S5D339"/>
<organism evidence="2 3">
    <name type="scientific">Lysinibacillus sphaericus</name>
    <name type="common">Bacillus sphaericus</name>
    <dbReference type="NCBI Taxonomy" id="1421"/>
    <lineage>
        <taxon>Bacteria</taxon>
        <taxon>Bacillati</taxon>
        <taxon>Bacillota</taxon>
        <taxon>Bacilli</taxon>
        <taxon>Bacillales</taxon>
        <taxon>Bacillaceae</taxon>
        <taxon>Lysinibacillus</taxon>
    </lineage>
</organism>